<keyword evidence="3" id="KW-1185">Reference proteome</keyword>
<proteinExistence type="predicted"/>
<protein>
    <submittedName>
        <fullName evidence="2">Uncharacterized protein</fullName>
    </submittedName>
</protein>
<sequence>MTATHTTPTDPTVPPDAVTFVPASPGTVPLRNPAGAWALVVTSVRLGLPDHDYPTDPAHTDTAEMFAGVWLPAPPPAHVHRGDVVVRLTPPADNDPARVDVEVLAAAPGEWHTVATFAALDTRWPHHVATTVTTWMRALADRAEQELAVWVFASSIFGKNSPPRGPRPPGLADAAQVDPDAPDALADLIRAGELAIGDELVWNDHTATIGPHGELVHHTGPEELRISTVSALATSLATPTTVNGWHLWRRARDGRPLARLRADLATA</sequence>
<reference evidence="1 4" key="2">
    <citation type="submission" date="2020-08" db="EMBL/GenBank/DDBJ databases">
        <title>Amycolatopsis echigonensis JCM 21831.</title>
        <authorList>
            <person name="Tedsree N."/>
            <person name="Kuncharoen N."/>
            <person name="Likhitwitayawuid K."/>
            <person name="Tanasupawat S."/>
        </authorList>
    </citation>
    <scope>NUCLEOTIDE SEQUENCE [LARGE SCALE GENOMIC DNA]</scope>
    <source>
        <strain evidence="1 4">JCM 21831</strain>
    </source>
</reference>
<dbReference type="AlphaFoldDB" id="A0A2N3WF33"/>
<reference evidence="2 3" key="1">
    <citation type="submission" date="2017-12" db="EMBL/GenBank/DDBJ databases">
        <title>Sequencing the genomes of 1000 Actinobacteria strains.</title>
        <authorList>
            <person name="Klenk H.-P."/>
        </authorList>
    </citation>
    <scope>NUCLEOTIDE SEQUENCE [LARGE SCALE GENOMIC DNA]</scope>
    <source>
        <strain evidence="2 3">DSM 45165</strain>
    </source>
</reference>
<evidence type="ECO:0000313" key="2">
    <source>
        <dbReference type="EMBL" id="PKV92457.1"/>
    </source>
</evidence>
<dbReference type="Proteomes" id="UP000550260">
    <property type="component" value="Unassembled WGS sequence"/>
</dbReference>
<evidence type="ECO:0000313" key="3">
    <source>
        <dbReference type="Proteomes" id="UP000233750"/>
    </source>
</evidence>
<comment type="caution">
    <text evidence="2">The sequence shown here is derived from an EMBL/GenBank/DDBJ whole genome shotgun (WGS) entry which is preliminary data.</text>
</comment>
<gene>
    <name evidence="2" type="ORF">ATK30_3261</name>
    <name evidence="1" type="ORF">H5411_45720</name>
</gene>
<evidence type="ECO:0000313" key="1">
    <source>
        <dbReference type="EMBL" id="MBB2506391.1"/>
    </source>
</evidence>
<dbReference type="OrthoDB" id="291940at2"/>
<accession>A0A8E1W9L4</accession>
<dbReference type="Proteomes" id="UP000233750">
    <property type="component" value="Unassembled WGS sequence"/>
</dbReference>
<name>A0A2N3WF33_9PSEU</name>
<evidence type="ECO:0000313" key="4">
    <source>
        <dbReference type="Proteomes" id="UP000550260"/>
    </source>
</evidence>
<organism evidence="2 3">
    <name type="scientific">Amycolatopsis echigonensis</name>
    <dbReference type="NCBI Taxonomy" id="2576905"/>
    <lineage>
        <taxon>Bacteria</taxon>
        <taxon>Bacillati</taxon>
        <taxon>Actinomycetota</taxon>
        <taxon>Actinomycetes</taxon>
        <taxon>Pseudonocardiales</taxon>
        <taxon>Pseudonocardiaceae</taxon>
        <taxon>Amycolatopsis</taxon>
    </lineage>
</organism>
<dbReference type="EMBL" id="JACJHR010000176">
    <property type="protein sequence ID" value="MBB2506391.1"/>
    <property type="molecule type" value="Genomic_DNA"/>
</dbReference>
<dbReference type="EMBL" id="PJMY01000003">
    <property type="protein sequence ID" value="PKV92457.1"/>
    <property type="molecule type" value="Genomic_DNA"/>
</dbReference>
<dbReference type="RefSeq" id="WP_101436281.1">
    <property type="nucleotide sequence ID" value="NZ_JACJHR010000176.1"/>
</dbReference>
<accession>A0A2N3WF33</accession>